<proteinExistence type="predicted"/>
<dbReference type="Pfam" id="PF26639">
    <property type="entry name" value="Het-6_barrel"/>
    <property type="match status" value="1"/>
</dbReference>
<dbReference type="InterPro" id="IPR052895">
    <property type="entry name" value="HetReg/Transcr_Mod"/>
</dbReference>
<accession>A0ABR0JR26</accession>
<dbReference type="PANTHER" id="PTHR24148:SF73">
    <property type="entry name" value="HET DOMAIN PROTEIN (AFU_ORTHOLOGUE AFUA_8G01020)"/>
    <property type="match status" value="1"/>
</dbReference>
<dbReference type="PANTHER" id="PTHR24148">
    <property type="entry name" value="ANKYRIN REPEAT DOMAIN-CONTAINING PROTEIN 39 HOMOLOG-RELATED"/>
    <property type="match status" value="1"/>
</dbReference>
<sequence>MALTEKEVQVRMMNRIFAGAKEVIVDLQRGSQDRVNLSRWVRNQLCTVAPLFAAGNRAVVDVGDTEDTEAVSDERWSAVLAFSNFTELFVLLKEYDLPRGDSPFWDILPAFLRRPWFTRIWVLQEYSLAQKVRFMIGTHSRDEHFLERAVIRAAYHLHWLYTYNRLYSSKESCGSGPLPQLEKAIGEIQLPCRGIQQLHKARHFKSAGYSLCELLWSTNAVFKATDIRDKVYALIGICSDEKINEEFEIRIHEYLGRRGRGDYALYNGIGDKPGYISWARDFENDTKDELSALVEASGRTSLRLFQAGGTRWLSRLSDQRAGALFVRGQSIDVIDSCMRTALPNTKSTRYDLWLKAVLKWIPMFELLLSQEYRDERVWFDRAFEWMLSVVHKQSLPEHEFVDNCWRTLIADLIVGTGQEGSRGITRLRDWPHSDRCLKHWAECMRLYYHRRAGEGRKEVFKNLPAETGSDARVYGLSLNYAYGRKLALSRDKKLPCLIPADARVGDELVIVGGCPIPFILRRKNDKDGKGDYFPMVGCVYVHGIMDGEAAPKEPNCESIEIW</sequence>
<reference evidence="2 3" key="1">
    <citation type="submission" date="2023-08" db="EMBL/GenBank/DDBJ databases">
        <title>Black Yeasts Isolated from many extreme environments.</title>
        <authorList>
            <person name="Coleine C."/>
            <person name="Stajich J.E."/>
            <person name="Selbmann L."/>
        </authorList>
    </citation>
    <scope>NUCLEOTIDE SEQUENCE [LARGE SCALE GENOMIC DNA]</scope>
    <source>
        <strain evidence="2 3">CCFEE 6328</strain>
    </source>
</reference>
<organism evidence="2 3">
    <name type="scientific">Exophiala sideris</name>
    <dbReference type="NCBI Taxonomy" id="1016849"/>
    <lineage>
        <taxon>Eukaryota</taxon>
        <taxon>Fungi</taxon>
        <taxon>Dikarya</taxon>
        <taxon>Ascomycota</taxon>
        <taxon>Pezizomycotina</taxon>
        <taxon>Eurotiomycetes</taxon>
        <taxon>Chaetothyriomycetidae</taxon>
        <taxon>Chaetothyriales</taxon>
        <taxon>Herpotrichiellaceae</taxon>
        <taxon>Exophiala</taxon>
    </lineage>
</organism>
<keyword evidence="3" id="KW-1185">Reference proteome</keyword>
<protein>
    <recommendedName>
        <fullName evidence="1">Heterokaryon incompatibility domain-containing protein</fullName>
    </recommendedName>
</protein>
<dbReference type="Proteomes" id="UP001345691">
    <property type="component" value="Unassembled WGS sequence"/>
</dbReference>
<feature type="domain" description="Heterokaryon incompatibility" evidence="1">
    <location>
        <begin position="4"/>
        <end position="125"/>
    </location>
</feature>
<evidence type="ECO:0000313" key="3">
    <source>
        <dbReference type="Proteomes" id="UP001345691"/>
    </source>
</evidence>
<evidence type="ECO:0000259" key="1">
    <source>
        <dbReference type="Pfam" id="PF06985"/>
    </source>
</evidence>
<evidence type="ECO:0000313" key="2">
    <source>
        <dbReference type="EMBL" id="KAK5068425.1"/>
    </source>
</evidence>
<dbReference type="InterPro" id="IPR010730">
    <property type="entry name" value="HET"/>
</dbReference>
<dbReference type="Pfam" id="PF06985">
    <property type="entry name" value="HET"/>
    <property type="match status" value="1"/>
</dbReference>
<name>A0ABR0JR26_9EURO</name>
<dbReference type="EMBL" id="JAVRRF010000001">
    <property type="protein sequence ID" value="KAK5068425.1"/>
    <property type="molecule type" value="Genomic_DNA"/>
</dbReference>
<comment type="caution">
    <text evidence="2">The sequence shown here is derived from an EMBL/GenBank/DDBJ whole genome shotgun (WGS) entry which is preliminary data.</text>
</comment>
<gene>
    <name evidence="2" type="ORF">LTR69_000544</name>
</gene>